<dbReference type="Proteomes" id="UP001412067">
    <property type="component" value="Unassembled WGS sequence"/>
</dbReference>
<comment type="caution">
    <text evidence="1">The sequence shown here is derived from an EMBL/GenBank/DDBJ whole genome shotgun (WGS) entry which is preliminary data.</text>
</comment>
<proteinExistence type="predicted"/>
<evidence type="ECO:0000313" key="2">
    <source>
        <dbReference type="Proteomes" id="UP001412067"/>
    </source>
</evidence>
<accession>A0ABR2N1R6</accession>
<reference evidence="1 2" key="1">
    <citation type="journal article" date="2022" name="Nat. Plants">
        <title>Genomes of leafy and leafless Platanthera orchids illuminate the evolution of mycoheterotrophy.</title>
        <authorList>
            <person name="Li M.H."/>
            <person name="Liu K.W."/>
            <person name="Li Z."/>
            <person name="Lu H.C."/>
            <person name="Ye Q.L."/>
            <person name="Zhang D."/>
            <person name="Wang J.Y."/>
            <person name="Li Y.F."/>
            <person name="Zhong Z.M."/>
            <person name="Liu X."/>
            <person name="Yu X."/>
            <person name="Liu D.K."/>
            <person name="Tu X.D."/>
            <person name="Liu B."/>
            <person name="Hao Y."/>
            <person name="Liao X.Y."/>
            <person name="Jiang Y.T."/>
            <person name="Sun W.H."/>
            <person name="Chen J."/>
            <person name="Chen Y.Q."/>
            <person name="Ai Y."/>
            <person name="Zhai J.W."/>
            <person name="Wu S.S."/>
            <person name="Zhou Z."/>
            <person name="Hsiao Y.Y."/>
            <person name="Wu W.L."/>
            <person name="Chen Y.Y."/>
            <person name="Lin Y.F."/>
            <person name="Hsu J.L."/>
            <person name="Li C.Y."/>
            <person name="Wang Z.W."/>
            <person name="Zhao X."/>
            <person name="Zhong W.Y."/>
            <person name="Ma X.K."/>
            <person name="Ma L."/>
            <person name="Huang J."/>
            <person name="Chen G.Z."/>
            <person name="Huang M.Z."/>
            <person name="Huang L."/>
            <person name="Peng D.H."/>
            <person name="Luo Y.B."/>
            <person name="Zou S.Q."/>
            <person name="Chen S.P."/>
            <person name="Lan S."/>
            <person name="Tsai W.C."/>
            <person name="Van de Peer Y."/>
            <person name="Liu Z.J."/>
        </authorList>
    </citation>
    <scope>NUCLEOTIDE SEQUENCE [LARGE SCALE GENOMIC DNA]</scope>
    <source>
        <strain evidence="1">Lor288</strain>
    </source>
</reference>
<dbReference type="EMBL" id="JBBWWR010000002">
    <property type="protein sequence ID" value="KAK8970395.1"/>
    <property type="molecule type" value="Genomic_DNA"/>
</dbReference>
<organism evidence="1 2">
    <name type="scientific">Platanthera guangdongensis</name>
    <dbReference type="NCBI Taxonomy" id="2320717"/>
    <lineage>
        <taxon>Eukaryota</taxon>
        <taxon>Viridiplantae</taxon>
        <taxon>Streptophyta</taxon>
        <taxon>Embryophyta</taxon>
        <taxon>Tracheophyta</taxon>
        <taxon>Spermatophyta</taxon>
        <taxon>Magnoliopsida</taxon>
        <taxon>Liliopsida</taxon>
        <taxon>Asparagales</taxon>
        <taxon>Orchidaceae</taxon>
        <taxon>Orchidoideae</taxon>
        <taxon>Orchideae</taxon>
        <taxon>Orchidinae</taxon>
        <taxon>Platanthera</taxon>
    </lineage>
</organism>
<name>A0ABR2N1R6_9ASPA</name>
<sequence>MPPTQKGIFAKPPSGVIISRFSESIPNISYFIIFGSNHYILNNSKSHLTKFNKKTDEGIFLGYSLSSKSCMCFKKTVHVKIYACYS</sequence>
<evidence type="ECO:0000313" key="1">
    <source>
        <dbReference type="EMBL" id="KAK8970395.1"/>
    </source>
</evidence>
<gene>
    <name evidence="1" type="ORF">KSP40_PGU015105</name>
</gene>
<keyword evidence="2" id="KW-1185">Reference proteome</keyword>
<protein>
    <submittedName>
        <fullName evidence="1">Uncharacterized protein</fullName>
    </submittedName>
</protein>